<sequence>MRPLAALCLLVLLAGCTSATREIEPIPGSITYGGNPSTRLTKSPVGSIVFHRFQDQFAKEWEERYVVQPDGTLKLVDRRRYPIPD</sequence>
<feature type="signal peptide" evidence="1">
    <location>
        <begin position="1"/>
        <end position="19"/>
    </location>
</feature>
<evidence type="ECO:0008006" key="4">
    <source>
        <dbReference type="Google" id="ProtNLM"/>
    </source>
</evidence>
<keyword evidence="3" id="KW-1185">Reference proteome</keyword>
<evidence type="ECO:0000256" key="1">
    <source>
        <dbReference type="SAM" id="SignalP"/>
    </source>
</evidence>
<dbReference type="RefSeq" id="WP_115670214.1">
    <property type="nucleotide sequence ID" value="NZ_UEYP01000004.1"/>
</dbReference>
<gene>
    <name evidence="2" type="ORF">RHIZ70_3365</name>
</gene>
<keyword evidence="1" id="KW-0732">Signal</keyword>
<dbReference type="OrthoDB" id="8279531at2"/>
<evidence type="ECO:0000313" key="2">
    <source>
        <dbReference type="EMBL" id="SSC67657.1"/>
    </source>
</evidence>
<dbReference type="Proteomes" id="UP000254764">
    <property type="component" value="Unassembled WGS sequence"/>
</dbReference>
<reference evidence="3" key="1">
    <citation type="submission" date="2018-07" db="EMBL/GenBank/DDBJ databases">
        <authorList>
            <person name="Peiro R."/>
            <person name="Begona"/>
            <person name="Cbmso G."/>
            <person name="Lopez M."/>
            <person name="Gonzalez S."/>
        </authorList>
    </citation>
    <scope>NUCLEOTIDE SEQUENCE [LARGE SCALE GENOMIC DNA]</scope>
</reference>
<proteinExistence type="predicted"/>
<evidence type="ECO:0000313" key="3">
    <source>
        <dbReference type="Proteomes" id="UP000254764"/>
    </source>
</evidence>
<organism evidence="2 3">
    <name type="scientific">Ciceribacter selenitireducens ATCC BAA-1503</name>
    <dbReference type="NCBI Taxonomy" id="1336235"/>
    <lineage>
        <taxon>Bacteria</taxon>
        <taxon>Pseudomonadati</taxon>
        <taxon>Pseudomonadota</taxon>
        <taxon>Alphaproteobacteria</taxon>
        <taxon>Hyphomicrobiales</taxon>
        <taxon>Rhizobiaceae</taxon>
        <taxon>Ciceribacter</taxon>
    </lineage>
</organism>
<dbReference type="EMBL" id="UEYP01000004">
    <property type="protein sequence ID" value="SSC67657.1"/>
    <property type="molecule type" value="Genomic_DNA"/>
</dbReference>
<accession>A0A376AJ24</accession>
<feature type="chain" id="PRO_5016828949" description="Lipoprotein SmpA/OmlA domain-containing protein" evidence="1">
    <location>
        <begin position="20"/>
        <end position="85"/>
    </location>
</feature>
<dbReference type="AlphaFoldDB" id="A0A376AJ24"/>
<name>A0A376AJ24_9HYPH</name>
<protein>
    <recommendedName>
        <fullName evidence="4">Lipoprotein SmpA/OmlA domain-containing protein</fullName>
    </recommendedName>
</protein>
<dbReference type="PROSITE" id="PS51257">
    <property type="entry name" value="PROKAR_LIPOPROTEIN"/>
    <property type="match status" value="1"/>
</dbReference>